<dbReference type="SUPFAM" id="SSF103190">
    <property type="entry name" value="Sensory domain-like"/>
    <property type="match status" value="1"/>
</dbReference>
<evidence type="ECO:0000313" key="14">
    <source>
        <dbReference type="Proteomes" id="UP000183997"/>
    </source>
</evidence>
<dbReference type="FunFam" id="1.10.287.950:FF:000001">
    <property type="entry name" value="Methyl-accepting chemotaxis sensory transducer"/>
    <property type="match status" value="1"/>
</dbReference>
<keyword evidence="4 10" id="KW-0812">Transmembrane</keyword>
<evidence type="ECO:0000256" key="10">
    <source>
        <dbReference type="SAM" id="Phobius"/>
    </source>
</evidence>
<accession>A0A1M6Q033</accession>
<dbReference type="GO" id="GO:0005886">
    <property type="term" value="C:plasma membrane"/>
    <property type="evidence" value="ECO:0007669"/>
    <property type="project" value="UniProtKB-SubCell"/>
</dbReference>
<dbReference type="Pfam" id="PF00015">
    <property type="entry name" value="MCPsignal"/>
    <property type="match status" value="1"/>
</dbReference>
<dbReference type="PROSITE" id="PS50111">
    <property type="entry name" value="CHEMOTAXIS_TRANSDUC_2"/>
    <property type="match status" value="1"/>
</dbReference>
<evidence type="ECO:0000256" key="3">
    <source>
        <dbReference type="ARBA" id="ARBA00022500"/>
    </source>
</evidence>
<dbReference type="RefSeq" id="WP_072911142.1">
    <property type="nucleotide sequence ID" value="NZ_FRAR01000007.1"/>
</dbReference>
<dbReference type="PANTHER" id="PTHR32089:SF112">
    <property type="entry name" value="LYSOZYME-LIKE PROTEIN-RELATED"/>
    <property type="match status" value="1"/>
</dbReference>
<dbReference type="CDD" id="cd11386">
    <property type="entry name" value="MCP_signal"/>
    <property type="match status" value="1"/>
</dbReference>
<name>A0A1M6Q033_9FIRM</name>
<dbReference type="InterPro" id="IPR003660">
    <property type="entry name" value="HAMP_dom"/>
</dbReference>
<evidence type="ECO:0000256" key="4">
    <source>
        <dbReference type="ARBA" id="ARBA00022692"/>
    </source>
</evidence>
<keyword evidence="14" id="KW-1185">Reference proteome</keyword>
<organism evidence="13 14">
    <name type="scientific">Desulforamulus aeronauticus DSM 10349</name>
    <dbReference type="NCBI Taxonomy" id="1121421"/>
    <lineage>
        <taxon>Bacteria</taxon>
        <taxon>Bacillati</taxon>
        <taxon>Bacillota</taxon>
        <taxon>Clostridia</taxon>
        <taxon>Eubacteriales</taxon>
        <taxon>Peptococcaceae</taxon>
        <taxon>Desulforamulus</taxon>
    </lineage>
</organism>
<evidence type="ECO:0000256" key="9">
    <source>
        <dbReference type="PROSITE-ProRule" id="PRU00284"/>
    </source>
</evidence>
<comment type="similarity">
    <text evidence="8">Belongs to the methyl-accepting chemotaxis (MCP) protein family.</text>
</comment>
<dbReference type="EMBL" id="FRAR01000007">
    <property type="protein sequence ID" value="SHK13507.1"/>
    <property type="molecule type" value="Genomic_DNA"/>
</dbReference>
<evidence type="ECO:0000256" key="1">
    <source>
        <dbReference type="ARBA" id="ARBA00004651"/>
    </source>
</evidence>
<dbReference type="STRING" id="1121421.SAMN02745123_00822"/>
<keyword evidence="7 9" id="KW-0807">Transducer</keyword>
<feature type="domain" description="HAMP" evidence="12">
    <location>
        <begin position="331"/>
        <end position="383"/>
    </location>
</feature>
<dbReference type="InterPro" id="IPR004089">
    <property type="entry name" value="MCPsignal_dom"/>
</dbReference>
<dbReference type="CDD" id="cd18773">
    <property type="entry name" value="PDC1_HK_sensor"/>
    <property type="match status" value="1"/>
</dbReference>
<dbReference type="InterPro" id="IPR029151">
    <property type="entry name" value="Sensor-like_sf"/>
</dbReference>
<gene>
    <name evidence="13" type="ORF">SAMN02745123_00822</name>
</gene>
<feature type="transmembrane region" description="Helical" evidence="10">
    <location>
        <begin position="311"/>
        <end position="330"/>
    </location>
</feature>
<dbReference type="SMART" id="SM00283">
    <property type="entry name" value="MA"/>
    <property type="match status" value="1"/>
</dbReference>
<dbReference type="Gene3D" id="1.10.287.950">
    <property type="entry name" value="Methyl-accepting chemotaxis protein"/>
    <property type="match status" value="1"/>
</dbReference>
<dbReference type="Pfam" id="PF02743">
    <property type="entry name" value="dCache_1"/>
    <property type="match status" value="1"/>
</dbReference>
<protein>
    <submittedName>
        <fullName evidence="13">Methyl-accepting chemotaxis sensory transducer with Cache sensor</fullName>
    </submittedName>
</protein>
<keyword evidence="3" id="KW-0145">Chemotaxis</keyword>
<sequence length="646" mass="70382">MKLWNKIKVKFTMGLQVKITIFFILGVIVSVSLLSYSYLTTMRSALEKEIQNEQMMMANAFGAQVEQYFNDAMGVVRMTAQLPAVKDVSSIGLIREDIKGVPQEVDRPKRDVINYVLKHYGQFGYMEQVTGDVGNNIVIEPWDYQLDLQRLDFGFRDWFKQAVAKRNTHISEVYVSSSLQKPVIAISHPIINDQGEIAAVWMGALTLEKLSELCSTLTIGKTGYVYLVDQKGVLAAYKNFDIIKEIRDLSKTPAVQRVMKGESGTALLTDPFEKKEFLTSYKPVGKTGWGIIVVQDPDEAFAPIRTTMTRAINVGVILVILSLFAALLLARSISRPISRLASAAEKVAEGDLTTNISIHSNDEIGKLAGAFSQMVSQMRQIVVEIMNKANTVTSSSQVLNSSATETSASATETSATMTEISSVVDHVNANIQEVSTLTQTATEQASEGSKGISRIIEQMRAITSKAVVVSDSIDGLNKKSHEINKIVELITSIADQTNLLALNAAIEAARAGEQGRGFAVVAEEVRKLAEQSASAAKEIYTLIHAIQLESQKAVVNMEESGKEVEVGTRVVGEVGENFKEIIGSVQELSLEVKEVASAVEQMSGGVQNVAAATEEQTAIMEEVSASAESLSHLSEELNALIGRFKV</sequence>
<dbReference type="Gene3D" id="3.30.450.20">
    <property type="entry name" value="PAS domain"/>
    <property type="match status" value="1"/>
</dbReference>
<dbReference type="Proteomes" id="UP000183997">
    <property type="component" value="Unassembled WGS sequence"/>
</dbReference>
<evidence type="ECO:0000256" key="7">
    <source>
        <dbReference type="ARBA" id="ARBA00023224"/>
    </source>
</evidence>
<feature type="transmembrane region" description="Helical" evidence="10">
    <location>
        <begin position="21"/>
        <end position="39"/>
    </location>
</feature>
<dbReference type="SMART" id="SM00304">
    <property type="entry name" value="HAMP"/>
    <property type="match status" value="1"/>
</dbReference>
<dbReference type="GO" id="GO:0006935">
    <property type="term" value="P:chemotaxis"/>
    <property type="evidence" value="ECO:0007669"/>
    <property type="project" value="UniProtKB-KW"/>
</dbReference>
<reference evidence="14" key="1">
    <citation type="submission" date="2016-11" db="EMBL/GenBank/DDBJ databases">
        <authorList>
            <person name="Varghese N."/>
            <person name="Submissions S."/>
        </authorList>
    </citation>
    <scope>NUCLEOTIDE SEQUENCE [LARGE SCALE GENOMIC DNA]</scope>
    <source>
        <strain evidence="14">DSM 10349</strain>
    </source>
</reference>
<evidence type="ECO:0000256" key="8">
    <source>
        <dbReference type="ARBA" id="ARBA00029447"/>
    </source>
</evidence>
<dbReference type="AlphaFoldDB" id="A0A1M6Q033"/>
<evidence type="ECO:0000259" key="11">
    <source>
        <dbReference type="PROSITE" id="PS50111"/>
    </source>
</evidence>
<comment type="subcellular location">
    <subcellularLocation>
        <location evidence="1">Cell membrane</location>
        <topology evidence="1">Multi-pass membrane protein</topology>
    </subcellularLocation>
</comment>
<evidence type="ECO:0000259" key="12">
    <source>
        <dbReference type="PROSITE" id="PS50885"/>
    </source>
</evidence>
<dbReference type="SUPFAM" id="SSF58104">
    <property type="entry name" value="Methyl-accepting chemotaxis protein (MCP) signaling domain"/>
    <property type="match status" value="1"/>
</dbReference>
<evidence type="ECO:0000256" key="5">
    <source>
        <dbReference type="ARBA" id="ARBA00022989"/>
    </source>
</evidence>
<dbReference type="PROSITE" id="PS50885">
    <property type="entry name" value="HAMP"/>
    <property type="match status" value="1"/>
</dbReference>
<proteinExistence type="inferred from homology"/>
<dbReference type="CDD" id="cd12912">
    <property type="entry name" value="PDC2_MCP_like"/>
    <property type="match status" value="1"/>
</dbReference>
<dbReference type="OrthoDB" id="9760371at2"/>
<feature type="domain" description="Methyl-accepting transducer" evidence="11">
    <location>
        <begin position="381"/>
        <end position="631"/>
    </location>
</feature>
<dbReference type="InterPro" id="IPR033479">
    <property type="entry name" value="dCache_1"/>
</dbReference>
<keyword evidence="5 10" id="KW-1133">Transmembrane helix</keyword>
<dbReference type="CDD" id="cd06225">
    <property type="entry name" value="HAMP"/>
    <property type="match status" value="1"/>
</dbReference>
<dbReference type="GO" id="GO:0007165">
    <property type="term" value="P:signal transduction"/>
    <property type="evidence" value="ECO:0007669"/>
    <property type="project" value="UniProtKB-KW"/>
</dbReference>
<evidence type="ECO:0000256" key="6">
    <source>
        <dbReference type="ARBA" id="ARBA00023136"/>
    </source>
</evidence>
<dbReference type="Pfam" id="PF00672">
    <property type="entry name" value="HAMP"/>
    <property type="match status" value="1"/>
</dbReference>
<evidence type="ECO:0000313" key="13">
    <source>
        <dbReference type="EMBL" id="SHK13507.1"/>
    </source>
</evidence>
<dbReference type="PANTHER" id="PTHR32089">
    <property type="entry name" value="METHYL-ACCEPTING CHEMOTAXIS PROTEIN MCPB"/>
    <property type="match status" value="1"/>
</dbReference>
<keyword evidence="2" id="KW-1003">Cell membrane</keyword>
<keyword evidence="6 10" id="KW-0472">Membrane</keyword>
<evidence type="ECO:0000256" key="2">
    <source>
        <dbReference type="ARBA" id="ARBA00022475"/>
    </source>
</evidence>